<dbReference type="Proteomes" id="UP001153642">
    <property type="component" value="Unassembled WGS sequence"/>
</dbReference>
<dbReference type="EMBL" id="JAPMUA010000003">
    <property type="protein sequence ID" value="MDG3586194.1"/>
    <property type="molecule type" value="Genomic_DNA"/>
</dbReference>
<comment type="caution">
    <text evidence="3">The sequence shown here is derived from an EMBL/GenBank/DDBJ whole genome shotgun (WGS) entry which is preliminary data.</text>
</comment>
<gene>
    <name evidence="3" type="ORF">OSR52_09965</name>
</gene>
<dbReference type="Pfam" id="PF13449">
    <property type="entry name" value="Phytase-like"/>
    <property type="match status" value="1"/>
</dbReference>
<evidence type="ECO:0000313" key="4">
    <source>
        <dbReference type="Proteomes" id="UP001153642"/>
    </source>
</evidence>
<organism evidence="3 4">
    <name type="scientific">Galbibacter pacificus</name>
    <dbReference type="NCBI Taxonomy" id="2996052"/>
    <lineage>
        <taxon>Bacteria</taxon>
        <taxon>Pseudomonadati</taxon>
        <taxon>Bacteroidota</taxon>
        <taxon>Flavobacteriia</taxon>
        <taxon>Flavobacteriales</taxon>
        <taxon>Flavobacteriaceae</taxon>
        <taxon>Galbibacter</taxon>
    </lineage>
</organism>
<dbReference type="PANTHER" id="PTHR37957">
    <property type="entry name" value="BLR7070 PROTEIN"/>
    <property type="match status" value="1"/>
</dbReference>
<sequence>MIKKFCLYATIAVFAANCTSVKTAANKSTHLKFLDEYIFPNNVLFKGEEIGGLSGIDVYKDSYFFVCDDSKSPRFYTADIVIKNEKIDTVIFKSVSHLKKNNTFVENHFFDLESLLYHPVNNSFILSSEGTIKNKQDPSVIEVDKEGNFIKSYQIPEYFKANSKYKPRHNGLFEGLAISYDKKGFWVGTELPLESDGSEPVFSEKYSPARITYYNWNDTLPKKQFIYQLDKIDKKPKGTFSVNGLTDMLALSTDKMLVLERSYSSGWGKESNGLRIYEIDPLNSTNTLETLNLSEEKIATVPKKLVFDLEDIRLQLKHRSIDNIEGICYGPPLSNGHKTILLISDNNFNTLDPQVNQFLLFEIIN</sequence>
<reference evidence="3" key="1">
    <citation type="submission" date="2022-11" db="EMBL/GenBank/DDBJ databases">
        <title>High-quality draft genome sequence of Galbibacter sp. strain CMA-7.</title>
        <authorList>
            <person name="Wei L."/>
            <person name="Dong C."/>
            <person name="Shao Z."/>
        </authorList>
    </citation>
    <scope>NUCLEOTIDE SEQUENCE</scope>
    <source>
        <strain evidence="3">CMA-7</strain>
    </source>
</reference>
<evidence type="ECO:0000256" key="1">
    <source>
        <dbReference type="SAM" id="SignalP"/>
    </source>
</evidence>
<proteinExistence type="predicted"/>
<feature type="domain" description="Phytase-like" evidence="2">
    <location>
        <begin position="49"/>
        <end position="348"/>
    </location>
</feature>
<feature type="signal peptide" evidence="1">
    <location>
        <begin position="1"/>
        <end position="24"/>
    </location>
</feature>
<protein>
    <submittedName>
        <fullName evidence="3">Esterase-like activity of phytase family protein</fullName>
    </submittedName>
</protein>
<accession>A0ABT6FT13</accession>
<keyword evidence="1" id="KW-0732">Signal</keyword>
<dbReference type="RefSeq" id="WP_277899897.1">
    <property type="nucleotide sequence ID" value="NZ_JAPMUA010000003.1"/>
</dbReference>
<dbReference type="PANTHER" id="PTHR37957:SF1">
    <property type="entry name" value="PHYTASE-LIKE DOMAIN-CONTAINING PROTEIN"/>
    <property type="match status" value="1"/>
</dbReference>
<name>A0ABT6FT13_9FLAO</name>
<keyword evidence="4" id="KW-1185">Reference proteome</keyword>
<evidence type="ECO:0000313" key="3">
    <source>
        <dbReference type="EMBL" id="MDG3586194.1"/>
    </source>
</evidence>
<evidence type="ECO:0000259" key="2">
    <source>
        <dbReference type="Pfam" id="PF13449"/>
    </source>
</evidence>
<feature type="chain" id="PRO_5045093598" evidence="1">
    <location>
        <begin position="25"/>
        <end position="365"/>
    </location>
</feature>
<dbReference type="InterPro" id="IPR027372">
    <property type="entry name" value="Phytase-like_dom"/>
</dbReference>